<dbReference type="PANTHER" id="PTHR40761">
    <property type="entry name" value="CONSERVED INTEGRAL MEMBRANE ALANINE VALINE AND LEUCINE RICH PROTEIN-RELATED"/>
    <property type="match status" value="1"/>
</dbReference>
<name>A0A495JYM0_WILMA</name>
<feature type="transmembrane region" description="Helical" evidence="1">
    <location>
        <begin position="135"/>
        <end position="154"/>
    </location>
</feature>
<dbReference type="EMBL" id="RBKV01000001">
    <property type="protein sequence ID" value="RKR93422.1"/>
    <property type="molecule type" value="Genomic_DNA"/>
</dbReference>
<reference evidence="2 3" key="1">
    <citation type="submission" date="2018-10" db="EMBL/GenBank/DDBJ databases">
        <title>Sequencing the genomes of 1000 actinobacteria strains.</title>
        <authorList>
            <person name="Klenk H.-P."/>
        </authorList>
    </citation>
    <scope>NUCLEOTIDE SEQUENCE [LARGE SCALE GENOMIC DNA]</scope>
    <source>
        <strain evidence="2 3">DSM 44343</strain>
    </source>
</reference>
<evidence type="ECO:0008006" key="4">
    <source>
        <dbReference type="Google" id="ProtNLM"/>
    </source>
</evidence>
<evidence type="ECO:0000313" key="3">
    <source>
        <dbReference type="Proteomes" id="UP000274762"/>
    </source>
</evidence>
<evidence type="ECO:0000256" key="1">
    <source>
        <dbReference type="SAM" id="Phobius"/>
    </source>
</evidence>
<gene>
    <name evidence="2" type="ORF">DFJ75_0206</name>
</gene>
<evidence type="ECO:0000313" key="2">
    <source>
        <dbReference type="EMBL" id="RKR93422.1"/>
    </source>
</evidence>
<keyword evidence="1" id="KW-0812">Transmembrane</keyword>
<feature type="transmembrane region" description="Helical" evidence="1">
    <location>
        <begin position="227"/>
        <end position="251"/>
    </location>
</feature>
<comment type="caution">
    <text evidence="2">The sequence shown here is derived from an EMBL/GenBank/DDBJ whole genome shotgun (WGS) entry which is preliminary data.</text>
</comment>
<keyword evidence="1" id="KW-0472">Membrane</keyword>
<dbReference type="OrthoDB" id="4382070at2"/>
<proteinExistence type="predicted"/>
<dbReference type="RefSeq" id="WP_062796373.1">
    <property type="nucleotide sequence ID" value="NZ_CBCRXS010000001.1"/>
</dbReference>
<accession>A0A495JYM0</accession>
<keyword evidence="1" id="KW-1133">Transmembrane helix</keyword>
<dbReference type="AlphaFoldDB" id="A0A495JYM0"/>
<feature type="transmembrane region" description="Helical" evidence="1">
    <location>
        <begin position="104"/>
        <end position="123"/>
    </location>
</feature>
<dbReference type="NCBIfam" id="NF038012">
    <property type="entry name" value="DMT_1"/>
    <property type="match status" value="1"/>
</dbReference>
<dbReference type="Proteomes" id="UP000274762">
    <property type="component" value="Unassembled WGS sequence"/>
</dbReference>
<feature type="transmembrane region" description="Helical" evidence="1">
    <location>
        <begin position="166"/>
        <end position="188"/>
    </location>
</feature>
<feature type="transmembrane region" description="Helical" evidence="1">
    <location>
        <begin position="257"/>
        <end position="277"/>
    </location>
</feature>
<feature type="transmembrane region" description="Helical" evidence="1">
    <location>
        <begin position="194"/>
        <end position="215"/>
    </location>
</feature>
<organism evidence="2 3">
    <name type="scientific">Williamsia marianensis</name>
    <dbReference type="NCBI Taxonomy" id="85044"/>
    <lineage>
        <taxon>Bacteria</taxon>
        <taxon>Bacillati</taxon>
        <taxon>Actinomycetota</taxon>
        <taxon>Actinomycetes</taxon>
        <taxon>Mycobacteriales</taxon>
        <taxon>Nocardiaceae</taxon>
        <taxon>Williamsia</taxon>
    </lineage>
</organism>
<feature type="transmembrane region" description="Helical" evidence="1">
    <location>
        <begin position="67"/>
        <end position="92"/>
    </location>
</feature>
<sequence length="290" mass="29734">MSNSFLAVLCAVGAALCIAVGTVIRQRSASVISDDDVGALGPITTLVRRPEWWLGTLVGFGGYGLQAVALGLGSLLLVQPLLVLSLLFALPLGARFSGRTVRPLDWAWAAALTLSVAVLVVVGDPRPGVERAETQHWIIICAIGLPFVAAFVLLSRNGSRSRRALLLGLAGGALFGVAAVLTKGVVHLVGRGPVALLTSVEPYALIVVAVIAISLQQSAFQVGALQASLPATTVMEPMVASLLGFVVLGEYLHADRAVAAILAIALVATVAAAVALARSAADSEEVVVAK</sequence>
<protein>
    <recommendedName>
        <fullName evidence="4">Magnesium transporter NIPA</fullName>
    </recommendedName>
</protein>
<dbReference type="PANTHER" id="PTHR40761:SF1">
    <property type="entry name" value="CONSERVED INTEGRAL MEMBRANE ALANINE VALINE AND LEUCINE RICH PROTEIN-RELATED"/>
    <property type="match status" value="1"/>
</dbReference>